<evidence type="ECO:0000256" key="1">
    <source>
        <dbReference type="SAM" id="SignalP"/>
    </source>
</evidence>
<feature type="signal peptide" evidence="1">
    <location>
        <begin position="1"/>
        <end position="28"/>
    </location>
</feature>
<organism evidence="2 3">
    <name type="scientific">[Ruminococcus] torques</name>
    <dbReference type="NCBI Taxonomy" id="33039"/>
    <lineage>
        <taxon>Bacteria</taxon>
        <taxon>Bacillati</taxon>
        <taxon>Bacillota</taxon>
        <taxon>Clostridia</taxon>
        <taxon>Lachnospirales</taxon>
        <taxon>Lachnospiraceae</taxon>
        <taxon>Mediterraneibacter</taxon>
    </lineage>
</organism>
<accession>A0A174CP53</accession>
<dbReference type="GeneID" id="97330183"/>
<reference evidence="2 3" key="1">
    <citation type="submission" date="2015-09" db="EMBL/GenBank/DDBJ databases">
        <authorList>
            <consortium name="Pathogen Informatics"/>
        </authorList>
    </citation>
    <scope>NUCLEOTIDE SEQUENCE [LARGE SCALE GENOMIC DNA]</scope>
    <source>
        <strain evidence="2 3">2789STDY5834841</strain>
    </source>
</reference>
<dbReference type="EMBL" id="CYZO01000022">
    <property type="protein sequence ID" value="CUO15291.1"/>
    <property type="molecule type" value="Genomic_DNA"/>
</dbReference>
<dbReference type="RefSeq" id="WP_004846960.1">
    <property type="nucleotide sequence ID" value="NZ_AP028249.1"/>
</dbReference>
<sequence>MKNFFKKTTLIPILFAMLIYSPLITSHATHLETQTKRQSLQKGSVVQDQHVFAIPDNGWNVVDIELDYYESYYSSTNTQNAFPFRQKFYMIKRSGAGANNISVDVSNALHTDGTNKVIISPFQQGDLLVDTSKWEWGWYYFNTTVKYYPKNTTYKGQITYLLTCPDGIPMAYSNSATIPLATK</sequence>
<name>A0A174CP53_9FIRM</name>
<gene>
    <name evidence="2" type="ORF">ERS852456_01744</name>
</gene>
<keyword evidence="1" id="KW-0732">Signal</keyword>
<evidence type="ECO:0000313" key="2">
    <source>
        <dbReference type="EMBL" id="CUO15291.1"/>
    </source>
</evidence>
<protein>
    <submittedName>
        <fullName evidence="2">Uncharacterized protein</fullName>
    </submittedName>
</protein>
<evidence type="ECO:0000313" key="3">
    <source>
        <dbReference type="Proteomes" id="UP000095787"/>
    </source>
</evidence>
<dbReference type="AlphaFoldDB" id="A0A174CP53"/>
<proteinExistence type="predicted"/>
<dbReference type="Proteomes" id="UP000095787">
    <property type="component" value="Unassembled WGS sequence"/>
</dbReference>
<feature type="chain" id="PRO_5008019360" evidence="1">
    <location>
        <begin position="29"/>
        <end position="183"/>
    </location>
</feature>